<dbReference type="EMBL" id="PKSM01000346">
    <property type="protein sequence ID" value="POV97072.1"/>
    <property type="molecule type" value="Genomic_DNA"/>
</dbReference>
<gene>
    <name evidence="1" type="ORF">PSHT_14750</name>
</gene>
<accession>A0A2S4UID3</accession>
<dbReference type="VEuPathDB" id="FungiDB:PSHT_14750"/>
<comment type="caution">
    <text evidence="1">The sequence shown here is derived from an EMBL/GenBank/DDBJ whole genome shotgun (WGS) entry which is preliminary data.</text>
</comment>
<reference evidence="2" key="2">
    <citation type="journal article" date="2018" name="BMC Genomics">
        <title>Genomic insights into host adaptation between the wheat stripe rust pathogen (Puccinia striiformis f. sp. tritici) and the barley stripe rust pathogen (Puccinia striiformis f. sp. hordei).</title>
        <authorList>
            <person name="Xia C."/>
            <person name="Wang M."/>
            <person name="Yin C."/>
            <person name="Cornejo O.E."/>
            <person name="Hulbert S.H."/>
            <person name="Chen X."/>
        </authorList>
    </citation>
    <scope>NUCLEOTIDE SEQUENCE [LARGE SCALE GENOMIC DNA]</scope>
    <source>
        <strain evidence="2">93TX-2</strain>
    </source>
</reference>
<proteinExistence type="predicted"/>
<name>A0A2S4UID3_9BASI</name>
<keyword evidence="2" id="KW-1185">Reference proteome</keyword>
<reference evidence="1 2" key="1">
    <citation type="submission" date="2017-12" db="EMBL/GenBank/DDBJ databases">
        <title>Gene loss provides genomic basis for host adaptation in cereal stripe rust fungi.</title>
        <authorList>
            <person name="Xia C."/>
        </authorList>
    </citation>
    <scope>NUCLEOTIDE SEQUENCE [LARGE SCALE GENOMIC DNA]</scope>
    <source>
        <strain evidence="1 2">93TX-2</strain>
    </source>
</reference>
<sequence length="87" mass="10180">MTVWLLWRLEPIFSQDLARKNQNSKANRQKNQKPNFRNCWRTWRLRGSIGGAQYMQTLARGNAPVCTWELVDTTGKGEVAYRKPRGK</sequence>
<evidence type="ECO:0000313" key="2">
    <source>
        <dbReference type="Proteomes" id="UP000238274"/>
    </source>
</evidence>
<organism evidence="1 2">
    <name type="scientific">Puccinia striiformis</name>
    <dbReference type="NCBI Taxonomy" id="27350"/>
    <lineage>
        <taxon>Eukaryota</taxon>
        <taxon>Fungi</taxon>
        <taxon>Dikarya</taxon>
        <taxon>Basidiomycota</taxon>
        <taxon>Pucciniomycotina</taxon>
        <taxon>Pucciniomycetes</taxon>
        <taxon>Pucciniales</taxon>
        <taxon>Pucciniaceae</taxon>
        <taxon>Puccinia</taxon>
    </lineage>
</organism>
<dbReference type="Proteomes" id="UP000238274">
    <property type="component" value="Unassembled WGS sequence"/>
</dbReference>
<reference evidence="2" key="3">
    <citation type="journal article" date="2018" name="Mol. Plant Microbe Interact.">
        <title>Genome sequence resources for the wheat stripe rust pathogen (Puccinia striiformis f. sp. tritici) and the barley stripe rust pathogen (Puccinia striiformis f. sp. hordei).</title>
        <authorList>
            <person name="Xia C."/>
            <person name="Wang M."/>
            <person name="Yin C."/>
            <person name="Cornejo O.E."/>
            <person name="Hulbert S.H."/>
            <person name="Chen X."/>
        </authorList>
    </citation>
    <scope>NUCLEOTIDE SEQUENCE [LARGE SCALE GENOMIC DNA]</scope>
    <source>
        <strain evidence="2">93TX-2</strain>
    </source>
</reference>
<dbReference type="AlphaFoldDB" id="A0A2S4UID3"/>
<evidence type="ECO:0000313" key="1">
    <source>
        <dbReference type="EMBL" id="POV97072.1"/>
    </source>
</evidence>
<protein>
    <submittedName>
        <fullName evidence="1">Uncharacterized protein</fullName>
    </submittedName>
</protein>